<keyword evidence="4" id="KW-0653">Protein transport</keyword>
<proteinExistence type="predicted"/>
<evidence type="ECO:0000313" key="10">
    <source>
        <dbReference type="Proteomes" id="UP000016617"/>
    </source>
</evidence>
<dbReference type="RefSeq" id="WP_019769494.1">
    <property type="nucleotide sequence ID" value="NZ_KI259730.1"/>
</dbReference>
<dbReference type="OrthoDB" id="9813233at2"/>
<dbReference type="InterPro" id="IPR005807">
    <property type="entry name" value="SecE_bac"/>
</dbReference>
<dbReference type="PATRIC" id="fig|1227275.3.peg.1731"/>
<dbReference type="Gene3D" id="1.20.5.1030">
    <property type="entry name" value="Preprotein translocase secy subunit"/>
    <property type="match status" value="1"/>
</dbReference>
<evidence type="ECO:0000256" key="3">
    <source>
        <dbReference type="ARBA" id="ARBA00022692"/>
    </source>
</evidence>
<evidence type="ECO:0000256" key="4">
    <source>
        <dbReference type="ARBA" id="ARBA00022927"/>
    </source>
</evidence>
<evidence type="ECO:0000256" key="8">
    <source>
        <dbReference type="SAM" id="Phobius"/>
    </source>
</evidence>
<reference evidence="9 10" key="1">
    <citation type="submission" date="2013-06" db="EMBL/GenBank/DDBJ databases">
        <authorList>
            <person name="Weinstock G."/>
            <person name="Sodergren E."/>
            <person name="Lobos E.A."/>
            <person name="Fulton L."/>
            <person name="Fulton R."/>
            <person name="Courtney L."/>
            <person name="Fronick C."/>
            <person name="O'Laughlin M."/>
            <person name="Godfrey J."/>
            <person name="Wilson R.M."/>
            <person name="Miner T."/>
            <person name="Farmer C."/>
            <person name="Delehaunty K."/>
            <person name="Cordes M."/>
            <person name="Minx P."/>
            <person name="Tomlinson C."/>
            <person name="Chen J."/>
            <person name="Wollam A."/>
            <person name="Pepin K.H."/>
            <person name="Bhonagiri V."/>
            <person name="Zhang X."/>
            <person name="Warren W."/>
            <person name="Mitreva M."/>
            <person name="Mardis E.R."/>
            <person name="Wilson R.K."/>
        </authorList>
    </citation>
    <scope>NUCLEOTIDE SEQUENCE [LARGE SCALE GENOMIC DNA]</scope>
    <source>
        <strain evidence="9 10">W1703</strain>
    </source>
</reference>
<keyword evidence="7 8" id="KW-0472">Membrane</keyword>
<dbReference type="HOGENOM" id="CLU_113663_8_1_9"/>
<gene>
    <name evidence="9" type="ORF">HMPREF1557_01930</name>
</gene>
<dbReference type="GO" id="GO:0006605">
    <property type="term" value="P:protein targeting"/>
    <property type="evidence" value="ECO:0007669"/>
    <property type="project" value="InterPro"/>
</dbReference>
<dbReference type="GO" id="GO:0016020">
    <property type="term" value="C:membrane"/>
    <property type="evidence" value="ECO:0007669"/>
    <property type="project" value="UniProtKB-SubCell"/>
</dbReference>
<evidence type="ECO:0000256" key="2">
    <source>
        <dbReference type="ARBA" id="ARBA00022448"/>
    </source>
</evidence>
<feature type="transmembrane region" description="Helical" evidence="8">
    <location>
        <begin position="26"/>
        <end position="47"/>
    </location>
</feature>
<organism evidence="9 10">
    <name type="scientific">Streptococcus sobrinus W1703</name>
    <dbReference type="NCBI Taxonomy" id="1227275"/>
    <lineage>
        <taxon>Bacteria</taxon>
        <taxon>Bacillati</taxon>
        <taxon>Bacillota</taxon>
        <taxon>Bacilli</taxon>
        <taxon>Lactobacillales</taxon>
        <taxon>Streptococcaceae</taxon>
        <taxon>Streptococcus</taxon>
    </lineage>
</organism>
<evidence type="ECO:0000256" key="6">
    <source>
        <dbReference type="ARBA" id="ARBA00023010"/>
    </source>
</evidence>
<accession>U2IJF6</accession>
<dbReference type="AlphaFoldDB" id="U2IJF6"/>
<keyword evidence="3 8" id="KW-0812">Transmembrane</keyword>
<comment type="caution">
    <text evidence="9">The sequence shown here is derived from an EMBL/GenBank/DDBJ whole genome shotgun (WGS) entry which is preliminary data.</text>
</comment>
<dbReference type="EMBL" id="AWVA01000116">
    <property type="protein sequence ID" value="ERJ74021.1"/>
    <property type="molecule type" value="Genomic_DNA"/>
</dbReference>
<name>U2IJF6_9STRE</name>
<protein>
    <submittedName>
        <fullName evidence="9">Preprotein translocase, SecE subunit</fullName>
    </submittedName>
</protein>
<keyword evidence="6" id="KW-0811">Translocation</keyword>
<keyword evidence="5 8" id="KW-1133">Transmembrane helix</keyword>
<evidence type="ECO:0000256" key="5">
    <source>
        <dbReference type="ARBA" id="ARBA00022989"/>
    </source>
</evidence>
<dbReference type="GO" id="GO:0009306">
    <property type="term" value="P:protein secretion"/>
    <property type="evidence" value="ECO:0007669"/>
    <property type="project" value="InterPro"/>
</dbReference>
<dbReference type="InterPro" id="IPR038379">
    <property type="entry name" value="SecE_sf"/>
</dbReference>
<sequence length="63" mass="7705">MKFLAGIFQILEHTSWPTPRQRWKDFFAILEYTLFFTVIIYAFDFVLRWGVNYLLQNVNLPFK</sequence>
<evidence type="ECO:0000313" key="9">
    <source>
        <dbReference type="EMBL" id="ERJ74021.1"/>
    </source>
</evidence>
<dbReference type="GO" id="GO:0008320">
    <property type="term" value="F:protein transmembrane transporter activity"/>
    <property type="evidence" value="ECO:0007669"/>
    <property type="project" value="InterPro"/>
</dbReference>
<dbReference type="GO" id="GO:0006886">
    <property type="term" value="P:intracellular protein transport"/>
    <property type="evidence" value="ECO:0007669"/>
    <property type="project" value="InterPro"/>
</dbReference>
<evidence type="ECO:0000256" key="1">
    <source>
        <dbReference type="ARBA" id="ARBA00004370"/>
    </source>
</evidence>
<dbReference type="NCBIfam" id="TIGR00964">
    <property type="entry name" value="secE_bact"/>
    <property type="match status" value="1"/>
</dbReference>
<dbReference type="Pfam" id="PF00584">
    <property type="entry name" value="SecE"/>
    <property type="match status" value="1"/>
</dbReference>
<dbReference type="InterPro" id="IPR001901">
    <property type="entry name" value="Translocase_SecE/Sec61-g"/>
</dbReference>
<keyword evidence="2" id="KW-0813">Transport</keyword>
<dbReference type="Proteomes" id="UP000016617">
    <property type="component" value="Unassembled WGS sequence"/>
</dbReference>
<comment type="subcellular location">
    <subcellularLocation>
        <location evidence="1">Membrane</location>
    </subcellularLocation>
</comment>
<evidence type="ECO:0000256" key="7">
    <source>
        <dbReference type="ARBA" id="ARBA00023136"/>
    </source>
</evidence>